<protein>
    <submittedName>
        <fullName evidence="1">Uncharacterized protein</fullName>
    </submittedName>
</protein>
<dbReference type="AlphaFoldDB" id="A0A1G7EPV0"/>
<proteinExistence type="predicted"/>
<dbReference type="RefSeq" id="WP_025613961.1">
    <property type="nucleotide sequence ID" value="NZ_CANLMK010000011.1"/>
</dbReference>
<dbReference type="EMBL" id="FNBD01000002">
    <property type="protein sequence ID" value="SDE65649.1"/>
    <property type="molecule type" value="Genomic_DNA"/>
</dbReference>
<name>A0A1G7EPV0_9FLAO</name>
<accession>A0A1G7EPV0</accession>
<evidence type="ECO:0000313" key="2">
    <source>
        <dbReference type="Proteomes" id="UP000182114"/>
    </source>
</evidence>
<sequence length="187" mass="21000">MEAINGVTFEDWGAASGNIAMGMSAEEVCEILGIELPVWQKTNEEWGGKLGDLMAQDMSIATTYGGYFTNPKVGKFAGIKSDVPSLASLLEKVPDFDAYQKIFNHQSAASEHGHDPVSALEQYGFNLQEWSQISMHYSTWSNEYLNPNGAEYEQRFREISAIMDKWSQYWKENFKEDAVDLGGDIDF</sequence>
<organism evidence="1 2">
    <name type="scientific">Cellulophaga baltica</name>
    <dbReference type="NCBI Taxonomy" id="76594"/>
    <lineage>
        <taxon>Bacteria</taxon>
        <taxon>Pseudomonadati</taxon>
        <taxon>Bacteroidota</taxon>
        <taxon>Flavobacteriia</taxon>
        <taxon>Flavobacteriales</taxon>
        <taxon>Flavobacteriaceae</taxon>
        <taxon>Cellulophaga</taxon>
    </lineage>
</organism>
<reference evidence="2" key="1">
    <citation type="submission" date="2016-10" db="EMBL/GenBank/DDBJ databases">
        <authorList>
            <person name="Varghese N."/>
            <person name="Submissions S."/>
        </authorList>
    </citation>
    <scope>NUCLEOTIDE SEQUENCE [LARGE SCALE GENOMIC DNA]</scope>
    <source>
        <strain evidence="2">DSM 24729</strain>
    </source>
</reference>
<evidence type="ECO:0000313" key="1">
    <source>
        <dbReference type="EMBL" id="SDE65649.1"/>
    </source>
</evidence>
<keyword evidence="2" id="KW-1185">Reference proteome</keyword>
<dbReference type="eggNOG" id="ENOG5030VDT">
    <property type="taxonomic scope" value="Bacteria"/>
</dbReference>
<dbReference type="Proteomes" id="UP000182114">
    <property type="component" value="Unassembled WGS sequence"/>
</dbReference>
<gene>
    <name evidence="1" type="ORF">SAMN04487992_102440</name>
</gene>